<feature type="domain" description="Bromo" evidence="16">
    <location>
        <begin position="728"/>
        <end position="798"/>
    </location>
</feature>
<reference evidence="18" key="2">
    <citation type="submission" date="2014-03" db="EMBL/GenBank/DDBJ databases">
        <authorList>
            <person name="Genoscope - CEA"/>
        </authorList>
    </citation>
    <scope>NUCLEOTIDE SEQUENCE</scope>
</reference>
<dbReference type="GO" id="GO:0060173">
    <property type="term" value="P:limb development"/>
    <property type="evidence" value="ECO:0007669"/>
    <property type="project" value="UniProtKB-ARBA"/>
</dbReference>
<dbReference type="Pfam" id="PF06466">
    <property type="entry name" value="PCAF_N"/>
    <property type="match status" value="1"/>
</dbReference>
<dbReference type="EMBL" id="FR906232">
    <property type="protein sequence ID" value="CDQ83689.1"/>
    <property type="molecule type" value="Genomic_DNA"/>
</dbReference>
<dbReference type="CDD" id="cd05509">
    <property type="entry name" value="Bromo_gcn5_like"/>
    <property type="match status" value="1"/>
</dbReference>
<dbReference type="PANTHER" id="PTHR45750">
    <property type="entry name" value="GH11602P"/>
    <property type="match status" value="1"/>
</dbReference>
<dbReference type="GO" id="GO:0040029">
    <property type="term" value="P:epigenetic regulation of gene expression"/>
    <property type="evidence" value="ECO:0007669"/>
    <property type="project" value="UniProtKB-ARBA"/>
</dbReference>
<dbReference type="FunFam" id="3.40.630.30:FF:000004">
    <property type="entry name" value="Histone acetyltransferase KAT2A"/>
    <property type="match status" value="1"/>
</dbReference>
<proteinExistence type="inferred from homology"/>
<keyword evidence="9" id="KW-0804">Transcription</keyword>
<sequence>MSDPVAQALQPRLHQAQSGGTAGSNAAAVGSGSGNSDPVRPGLSQQQRASQKKAQVRAFPRAKKLEKLGVFSACKASDTCKCNGWKNPQPPTATRSMDLQQQAASLSESCRSCGHALAIKHWSDRCAEDECASGDTGVQRSKKYFIKKKNNNDLEPVGLATNMKRGPANESIHVAVVGSIWGFGDKTDGTDSQFYEGMFGSMSEGCFSEPSRVVMLGSDRLKSMHLVLLTFKCSWRPRKESCMALKLVWRLVNTVSKEGPEVYRLVSESPAARVTSLMYTEKRRGCGAPVTGSETRLHSGEGTVGFETVCDLFVNLAFEDLEDLLILKEYNLQCLAKGLCPRFLSMLEEEIYGENSPIWEADFTMPASEGGQLGHQLVISPAAVSGSPSFSKGNSGPSLGSLGLDSGVAEPITGEKRKLPEVLTLEDAKRIRVMGDIPMELVNEVMMTITDPAAMLGPETSLLSANAARDETARLEERRGIIEFHVIGNSLSQKSNKKILMWLVGLQNVFSHQLPRMPKEYITRLVFDPKHKTLALIKDGRVIGGICFRMFPTQGFTEIVFCAVTSNEQVKGYGTHLMNHLKEYHIKHSILYFLTYADEYAIGYFKKQGFSKDIKVTKSRYLGYIKDYEGATLMECELNPRIPYTELSHIIKRQKEIIKKLIERKQSQIRKVYPGLTCFKEGVRQIPVESIPGIRETGWKPSAKEKVKELKDPDVLYNMLKNLLAQVKTHPDAWPFMEPVKKTEAPDYYEIIRFPIDLKTMTERLKNRYYVTKKLFIADLQRVITNCREYNPPDSEYCKCANTLEKFFYFKLKEGGLIEK</sequence>
<evidence type="ECO:0000256" key="11">
    <source>
        <dbReference type="ARBA" id="ARBA00023242"/>
    </source>
</evidence>
<dbReference type="InterPro" id="IPR037800">
    <property type="entry name" value="GCN5"/>
</dbReference>
<protein>
    <recommendedName>
        <fullName evidence="4">histone acetyltransferase</fullName>
        <ecNumber evidence="4">2.3.1.48</ecNumber>
    </recommendedName>
</protein>
<evidence type="ECO:0000256" key="2">
    <source>
        <dbReference type="ARBA" id="ARBA00004300"/>
    </source>
</evidence>
<evidence type="ECO:0000256" key="3">
    <source>
        <dbReference type="ARBA" id="ARBA00008607"/>
    </source>
</evidence>
<dbReference type="GO" id="GO:0060349">
    <property type="term" value="P:bone morphogenesis"/>
    <property type="evidence" value="ECO:0007669"/>
    <property type="project" value="UniProtKB-ARBA"/>
</dbReference>
<dbReference type="InterPro" id="IPR000182">
    <property type="entry name" value="GNAT_dom"/>
</dbReference>
<dbReference type="Pfam" id="PF00583">
    <property type="entry name" value="Acetyltransf_1"/>
    <property type="match status" value="1"/>
</dbReference>
<evidence type="ECO:0000256" key="13">
    <source>
        <dbReference type="ARBA" id="ARBA00048940"/>
    </source>
</evidence>
<dbReference type="CDD" id="cd04301">
    <property type="entry name" value="NAT_SF"/>
    <property type="match status" value="1"/>
</dbReference>
<dbReference type="InterPro" id="IPR016181">
    <property type="entry name" value="Acyl_CoA_acyltransferase"/>
</dbReference>
<dbReference type="PROSITE" id="PS51186">
    <property type="entry name" value="GNAT"/>
    <property type="match status" value="1"/>
</dbReference>
<evidence type="ECO:0000256" key="6">
    <source>
        <dbReference type="ARBA" id="ARBA00022679"/>
    </source>
</evidence>
<evidence type="ECO:0000256" key="15">
    <source>
        <dbReference type="SAM" id="MobiDB-lite"/>
    </source>
</evidence>
<comment type="similarity">
    <text evidence="3">Belongs to the acetyltransferase family. GCN5 subfamily.</text>
</comment>
<keyword evidence="7" id="KW-0805">Transcription regulation</keyword>
<dbReference type="SUPFAM" id="SSF55729">
    <property type="entry name" value="Acyl-CoA N-acyltransferases (Nat)"/>
    <property type="match status" value="1"/>
</dbReference>
<dbReference type="Proteomes" id="UP000193380">
    <property type="component" value="Unassembled WGS sequence"/>
</dbReference>
<dbReference type="InterPro" id="IPR009464">
    <property type="entry name" value="PCAF_N"/>
</dbReference>
<dbReference type="PRINTS" id="PR00503">
    <property type="entry name" value="BROMODOMAIN"/>
</dbReference>
<dbReference type="GO" id="GO:0005634">
    <property type="term" value="C:nucleus"/>
    <property type="evidence" value="ECO:0007669"/>
    <property type="project" value="UniProtKB-SubCell"/>
</dbReference>
<dbReference type="AlphaFoldDB" id="A0A060Y2S7"/>
<evidence type="ECO:0000256" key="10">
    <source>
        <dbReference type="ARBA" id="ARBA00023212"/>
    </source>
</evidence>
<dbReference type="Pfam" id="PF00439">
    <property type="entry name" value="Bromodomain"/>
    <property type="match status" value="1"/>
</dbReference>
<evidence type="ECO:0000256" key="8">
    <source>
        <dbReference type="ARBA" id="ARBA00023117"/>
    </source>
</evidence>
<dbReference type="PROSITE" id="PS50014">
    <property type="entry name" value="BROMODOMAIN_2"/>
    <property type="match status" value="1"/>
</dbReference>
<evidence type="ECO:0000256" key="4">
    <source>
        <dbReference type="ARBA" id="ARBA00013184"/>
    </source>
</evidence>
<dbReference type="FunFam" id="1.20.920.10:FF:000014">
    <property type="entry name" value="Histone acetyltransferase KAT2B"/>
    <property type="match status" value="1"/>
</dbReference>
<dbReference type="GO" id="GO:0043992">
    <property type="term" value="F:histone H3K9 acetyltransferase activity"/>
    <property type="evidence" value="ECO:0007669"/>
    <property type="project" value="UniProtKB-ARBA"/>
</dbReference>
<dbReference type="PROSITE" id="PS00633">
    <property type="entry name" value="BROMODOMAIN_1"/>
    <property type="match status" value="1"/>
</dbReference>
<dbReference type="GO" id="GO:0140672">
    <property type="term" value="C:ATAC complex"/>
    <property type="evidence" value="ECO:0007669"/>
    <property type="project" value="TreeGrafter"/>
</dbReference>
<organism evidence="18 19">
    <name type="scientific">Oncorhynchus mykiss</name>
    <name type="common">Rainbow trout</name>
    <name type="synonym">Salmo gairdneri</name>
    <dbReference type="NCBI Taxonomy" id="8022"/>
    <lineage>
        <taxon>Eukaryota</taxon>
        <taxon>Metazoa</taxon>
        <taxon>Chordata</taxon>
        <taxon>Craniata</taxon>
        <taxon>Vertebrata</taxon>
        <taxon>Euteleostomi</taxon>
        <taxon>Actinopterygii</taxon>
        <taxon>Neopterygii</taxon>
        <taxon>Teleostei</taxon>
        <taxon>Protacanthopterygii</taxon>
        <taxon>Salmoniformes</taxon>
        <taxon>Salmonidae</taxon>
        <taxon>Salmoninae</taxon>
        <taxon>Oncorhynchus</taxon>
    </lineage>
</organism>
<dbReference type="InterPro" id="IPR036427">
    <property type="entry name" value="Bromodomain-like_sf"/>
</dbReference>
<feature type="domain" description="N-acetyltransferase" evidence="17">
    <location>
        <begin position="486"/>
        <end position="639"/>
    </location>
</feature>
<feature type="compositionally biased region" description="Low complexity" evidence="15">
    <location>
        <begin position="15"/>
        <end position="36"/>
    </location>
</feature>
<comment type="catalytic activity">
    <reaction evidence="13">
        <text>L-lysyl-[histone] + acetyl-CoA = N(6)-acetyl-L-lysyl-[histone] + CoA + H(+)</text>
        <dbReference type="Rhea" id="RHEA:21992"/>
        <dbReference type="Rhea" id="RHEA-COMP:9845"/>
        <dbReference type="Rhea" id="RHEA-COMP:11338"/>
        <dbReference type="ChEBI" id="CHEBI:15378"/>
        <dbReference type="ChEBI" id="CHEBI:29969"/>
        <dbReference type="ChEBI" id="CHEBI:57287"/>
        <dbReference type="ChEBI" id="CHEBI:57288"/>
        <dbReference type="ChEBI" id="CHEBI:61930"/>
        <dbReference type="EC" id="2.3.1.48"/>
    </reaction>
    <physiologicalReaction direction="left-to-right" evidence="13">
        <dbReference type="Rhea" id="RHEA:21993"/>
    </physiologicalReaction>
</comment>
<dbReference type="GO" id="GO:0005813">
    <property type="term" value="C:centrosome"/>
    <property type="evidence" value="ECO:0007669"/>
    <property type="project" value="UniProtKB-SubCell"/>
</dbReference>
<evidence type="ECO:0000256" key="12">
    <source>
        <dbReference type="ARBA" id="ARBA00023315"/>
    </source>
</evidence>
<accession>A0A060Y2S7</accession>
<dbReference type="SMART" id="SM00297">
    <property type="entry name" value="BROMO"/>
    <property type="match status" value="1"/>
</dbReference>
<dbReference type="Gene3D" id="1.20.920.10">
    <property type="entry name" value="Bromodomain-like"/>
    <property type="match status" value="1"/>
</dbReference>
<keyword evidence="5" id="KW-0963">Cytoplasm</keyword>
<dbReference type="Gene3D" id="3.40.630.30">
    <property type="match status" value="1"/>
</dbReference>
<evidence type="ECO:0000256" key="7">
    <source>
        <dbReference type="ARBA" id="ARBA00023015"/>
    </source>
</evidence>
<keyword evidence="12" id="KW-0012">Acyltransferase</keyword>
<evidence type="ECO:0000256" key="9">
    <source>
        <dbReference type="ARBA" id="ARBA00023163"/>
    </source>
</evidence>
<dbReference type="PANTHER" id="PTHR45750:SF1">
    <property type="entry name" value="HISTONE ACETYLTRANSFERASE KAT2A"/>
    <property type="match status" value="1"/>
</dbReference>
<evidence type="ECO:0000256" key="14">
    <source>
        <dbReference type="PROSITE-ProRule" id="PRU00035"/>
    </source>
</evidence>
<evidence type="ECO:0000313" key="18">
    <source>
        <dbReference type="EMBL" id="CDQ83689.1"/>
    </source>
</evidence>
<dbReference type="PaxDb" id="8022-A0A060Y2S7"/>
<keyword evidence="11" id="KW-0539">Nucleus</keyword>
<dbReference type="GO" id="GO:0061035">
    <property type="term" value="P:regulation of cartilage development"/>
    <property type="evidence" value="ECO:0007669"/>
    <property type="project" value="UniProtKB-ARBA"/>
</dbReference>
<keyword evidence="8 14" id="KW-0103">Bromodomain</keyword>
<feature type="region of interest" description="Disordered" evidence="15">
    <location>
        <begin position="1"/>
        <end position="57"/>
    </location>
</feature>
<keyword evidence="10" id="KW-0206">Cytoskeleton</keyword>
<dbReference type="GO" id="GO:1903010">
    <property type="term" value="P:regulation of bone development"/>
    <property type="evidence" value="ECO:0007669"/>
    <property type="project" value="UniProtKB-ARBA"/>
</dbReference>
<dbReference type="GO" id="GO:0045944">
    <property type="term" value="P:positive regulation of transcription by RNA polymerase II"/>
    <property type="evidence" value="ECO:0007669"/>
    <property type="project" value="TreeGrafter"/>
</dbReference>
<dbReference type="InterPro" id="IPR018359">
    <property type="entry name" value="Bromodomain_CS"/>
</dbReference>
<dbReference type="EC" id="2.3.1.48" evidence="4"/>
<name>A0A060Y2S7_ONCMY</name>
<evidence type="ECO:0000313" key="19">
    <source>
        <dbReference type="Proteomes" id="UP000193380"/>
    </source>
</evidence>
<gene>
    <name evidence="18" type="ORF">GSONMT00034701001</name>
</gene>
<evidence type="ECO:0000259" key="16">
    <source>
        <dbReference type="PROSITE" id="PS50014"/>
    </source>
</evidence>
<comment type="subcellular location">
    <subcellularLocation>
        <location evidence="2">Cytoplasm</location>
        <location evidence="2">Cytoskeleton</location>
        <location evidence="2">Microtubule organizing center</location>
        <location evidence="2">Centrosome</location>
    </subcellularLocation>
    <subcellularLocation>
        <location evidence="1">Nucleus</location>
    </subcellularLocation>
</comment>
<keyword evidence="6" id="KW-0808">Transferase</keyword>
<evidence type="ECO:0000256" key="1">
    <source>
        <dbReference type="ARBA" id="ARBA00004123"/>
    </source>
</evidence>
<dbReference type="InterPro" id="IPR001487">
    <property type="entry name" value="Bromodomain"/>
</dbReference>
<evidence type="ECO:0000259" key="17">
    <source>
        <dbReference type="PROSITE" id="PS51186"/>
    </source>
</evidence>
<dbReference type="SUPFAM" id="SSF47370">
    <property type="entry name" value="Bromodomain"/>
    <property type="match status" value="1"/>
</dbReference>
<dbReference type="STRING" id="8022.A0A060Y2S7"/>
<evidence type="ECO:0000256" key="5">
    <source>
        <dbReference type="ARBA" id="ARBA00022490"/>
    </source>
</evidence>
<reference evidence="18" key="1">
    <citation type="journal article" date="2014" name="Nat. Commun.">
        <title>The rainbow trout genome provides novel insights into evolution after whole-genome duplication in vertebrates.</title>
        <authorList>
            <person name="Berthelot C."/>
            <person name="Brunet F."/>
            <person name="Chalopin D."/>
            <person name="Juanchich A."/>
            <person name="Bernard M."/>
            <person name="Noel B."/>
            <person name="Bento P."/>
            <person name="Da Silva C."/>
            <person name="Labadie K."/>
            <person name="Alberti A."/>
            <person name="Aury J.M."/>
            <person name="Louis A."/>
            <person name="Dehais P."/>
            <person name="Bardou P."/>
            <person name="Montfort J."/>
            <person name="Klopp C."/>
            <person name="Cabau C."/>
            <person name="Gaspin C."/>
            <person name="Thorgaard G.H."/>
            <person name="Boussaha M."/>
            <person name="Quillet E."/>
            <person name="Guyomard R."/>
            <person name="Galiana D."/>
            <person name="Bobe J."/>
            <person name="Volff J.N."/>
            <person name="Genet C."/>
            <person name="Wincker P."/>
            <person name="Jaillon O."/>
            <person name="Roest Crollius H."/>
            <person name="Guiguen Y."/>
        </authorList>
    </citation>
    <scope>NUCLEOTIDE SEQUENCE [LARGE SCALE GENOMIC DNA]</scope>
</reference>